<feature type="compositionally biased region" description="Low complexity" evidence="2">
    <location>
        <begin position="259"/>
        <end position="275"/>
    </location>
</feature>
<organism evidence="4">
    <name type="scientific">Pyricularia oryzae (strain Y34)</name>
    <name type="common">Rice blast fungus</name>
    <name type="synonym">Magnaporthe oryzae</name>
    <dbReference type="NCBI Taxonomy" id="1143189"/>
    <lineage>
        <taxon>Eukaryota</taxon>
        <taxon>Fungi</taxon>
        <taxon>Dikarya</taxon>
        <taxon>Ascomycota</taxon>
        <taxon>Pezizomycotina</taxon>
        <taxon>Sordariomycetes</taxon>
        <taxon>Sordariomycetidae</taxon>
        <taxon>Magnaporthales</taxon>
        <taxon>Pyriculariaceae</taxon>
        <taxon>Pyricularia</taxon>
    </lineage>
</organism>
<proteinExistence type="predicted"/>
<feature type="compositionally biased region" description="Basic and acidic residues" evidence="2">
    <location>
        <begin position="892"/>
        <end position="906"/>
    </location>
</feature>
<feature type="compositionally biased region" description="Polar residues" evidence="2">
    <location>
        <begin position="231"/>
        <end position="247"/>
    </location>
</feature>
<evidence type="ECO:0000256" key="1">
    <source>
        <dbReference type="ARBA" id="ARBA00022468"/>
    </source>
</evidence>
<dbReference type="GO" id="GO:0005938">
    <property type="term" value="C:cell cortex"/>
    <property type="evidence" value="ECO:0007669"/>
    <property type="project" value="UniProtKB-ARBA"/>
</dbReference>
<feature type="compositionally biased region" description="Polar residues" evidence="2">
    <location>
        <begin position="324"/>
        <end position="333"/>
    </location>
</feature>
<dbReference type="Proteomes" id="UP000011086">
    <property type="component" value="Unassembled WGS sequence"/>
</dbReference>
<dbReference type="CDD" id="cd00159">
    <property type="entry name" value="RhoGAP"/>
    <property type="match status" value="1"/>
</dbReference>
<feature type="region of interest" description="Disordered" evidence="2">
    <location>
        <begin position="846"/>
        <end position="960"/>
    </location>
</feature>
<feature type="compositionally biased region" description="Polar residues" evidence="2">
    <location>
        <begin position="586"/>
        <end position="608"/>
    </location>
</feature>
<sequence length="960" mass="108125">MLIQIARPSCVVWRPGRMIITLLAVAHPIERGWPAGMVVKYEVKVNLPGGTVASMSAARTLASCWVVLPIYCVPYLMDGRAGRQFQSHRHSLRVSAAYCHFTPPNERRQLLRAQPSHEIHTNWVRCLELPLTLPLQPALSAVIGIWRTIDLAASKIPGEAWSGAYSNQHGAVQPSSPDTPRHWGLRKIRLAWPPLVRQRTNQDEGLSGRDGPSTPKATMGRKPAPQPLTLPESNPVASSTSNDQQQRIAPAETLQVNLSPADSRSPRSPKSPRSPFRFHNKKSPSSSTSPSATQAQHLQHQQQDQQPQSWRPSDEHPYPPISSALEQVPSQNPTEKRGDASDWPNSQDNGRNNNATTNKASRHQHKSSQQSLRSQHQRHGEDKSSKSGFFFNFGKSGKSTDRLASHQKSESRADTMSRGSDNSTVTKQNSKQSESTPADSSSAIHRTDNSLPSKSSTSLASSVDNESSSGKKGKPKPFALLGRSRSQRERDREGQLSPKDKEKEQPTSAKQPEIEKPERAYTAGGQHPLRTTPGQPDRSFRDMMSSSSRNQSAERSDRSRTRDAHGRDKENQNQNHRDNHRDNHFKVQSSTGHNQNTSGSAFFSGLKSSGSKAADMISKGLFGKGGRSSSTTEKEPVVDDEHYQLKVLNLPLREQVRRTRISKRLEDSRDKTEFWMPAFPWRAIDYLNYKGTEVEGLYRVPGSGPQIKKWQRKFDEDDLYDINIIGSMLKAWLRQLPDELFPKQAQERIARECAGSETVPQMLVDELSNLSPFNYYLLFAITCHLSLLLAHSDKNKMDFRNLCICFQPCMKIDAFCFKFLVCDWRDCWKGCKDEARYIEEEYMLFDQPPPRGLSEQRRRLEESPMENRTASSSETASQSNRTEKQQPQQPKQQKEQPKQQTKEQTTRSRKKTPQQENDDASDSTISTTLTIDSKQETPPRQQGDNMRPLSPIKPLSPLGF</sequence>
<gene>
    <name evidence="4" type="ORF">OOU_Y34scaffold00414g42</name>
</gene>
<dbReference type="PANTHER" id="PTHR23176:SF125">
    <property type="entry name" value="GTPASE ACTIVATOR (BEM2), PUTATIVE (AFU_ORTHOLOGUE AFUA_7G04450)-RELATED"/>
    <property type="match status" value="1"/>
</dbReference>
<dbReference type="PROSITE" id="PS50238">
    <property type="entry name" value="RHOGAP"/>
    <property type="match status" value="1"/>
</dbReference>
<name>A0AA97P1Y8_PYRO3</name>
<dbReference type="SMART" id="SM00324">
    <property type="entry name" value="RhoGAP"/>
    <property type="match status" value="1"/>
</dbReference>
<feature type="compositionally biased region" description="Polar residues" evidence="2">
    <location>
        <begin position="343"/>
        <end position="359"/>
    </location>
</feature>
<dbReference type="InterPro" id="IPR050729">
    <property type="entry name" value="Rho-GAP"/>
</dbReference>
<dbReference type="EMBL" id="JH792951">
    <property type="protein sequence ID" value="ELQ40611.1"/>
    <property type="molecule type" value="Genomic_DNA"/>
</dbReference>
<feature type="compositionally biased region" description="Basic and acidic residues" evidence="2">
    <location>
        <begin position="552"/>
        <end position="585"/>
    </location>
</feature>
<feature type="compositionally biased region" description="Basic and acidic residues" evidence="2">
    <location>
        <begin position="398"/>
        <end position="415"/>
    </location>
</feature>
<keyword evidence="1" id="KW-0343">GTPase activation</keyword>
<dbReference type="SUPFAM" id="SSF48350">
    <property type="entry name" value="GTPase activation domain, GAP"/>
    <property type="match status" value="1"/>
</dbReference>
<accession>A0AA97P1Y8</accession>
<dbReference type="InterPro" id="IPR008936">
    <property type="entry name" value="Rho_GTPase_activation_prot"/>
</dbReference>
<feature type="compositionally biased region" description="Low complexity" evidence="2">
    <location>
        <begin position="283"/>
        <end position="308"/>
    </location>
</feature>
<reference evidence="4" key="1">
    <citation type="journal article" date="2012" name="PLoS Genet.">
        <title>Comparative analysis of the genomes of two field isolates of the rice blast fungus Magnaporthe oryzae.</title>
        <authorList>
            <person name="Xue M."/>
            <person name="Yang J."/>
            <person name="Li Z."/>
            <person name="Hu S."/>
            <person name="Yao N."/>
            <person name="Dean R.A."/>
            <person name="Zhao W."/>
            <person name="Shen M."/>
            <person name="Zhang H."/>
            <person name="Li C."/>
            <person name="Liu L."/>
            <person name="Cao L."/>
            <person name="Xu X."/>
            <person name="Xing Y."/>
            <person name="Hsiang T."/>
            <person name="Zhang Z."/>
            <person name="Xu J.R."/>
            <person name="Peng Y.L."/>
        </authorList>
    </citation>
    <scope>NUCLEOTIDE SEQUENCE</scope>
    <source>
        <strain evidence="4">Y34</strain>
    </source>
</reference>
<dbReference type="AlphaFoldDB" id="A0AA97P1Y8"/>
<dbReference type="Pfam" id="PF00620">
    <property type="entry name" value="RhoGAP"/>
    <property type="match status" value="1"/>
</dbReference>
<dbReference type="GO" id="GO:0005096">
    <property type="term" value="F:GTPase activator activity"/>
    <property type="evidence" value="ECO:0007669"/>
    <property type="project" value="UniProtKB-KW"/>
</dbReference>
<feature type="region of interest" description="Disordered" evidence="2">
    <location>
        <begin position="194"/>
        <end position="608"/>
    </location>
</feature>
<evidence type="ECO:0000313" key="4">
    <source>
        <dbReference type="EMBL" id="ELQ40611.1"/>
    </source>
</evidence>
<dbReference type="PANTHER" id="PTHR23176">
    <property type="entry name" value="RHO/RAC/CDC GTPASE-ACTIVATING PROTEIN"/>
    <property type="match status" value="1"/>
</dbReference>
<feature type="compositionally biased region" description="Low complexity" evidence="2">
    <location>
        <begin position="386"/>
        <end position="397"/>
    </location>
</feature>
<dbReference type="GO" id="GO:0007165">
    <property type="term" value="P:signal transduction"/>
    <property type="evidence" value="ECO:0007669"/>
    <property type="project" value="InterPro"/>
</dbReference>
<feature type="compositionally biased region" description="Polar residues" evidence="2">
    <location>
        <begin position="866"/>
        <end position="880"/>
    </location>
</feature>
<dbReference type="InterPro" id="IPR000198">
    <property type="entry name" value="RhoGAP_dom"/>
</dbReference>
<protein>
    <recommendedName>
        <fullName evidence="3">Rho-GAP domain-containing protein</fullName>
    </recommendedName>
</protein>
<feature type="compositionally biased region" description="Polar residues" evidence="2">
    <location>
        <begin position="417"/>
        <end position="444"/>
    </location>
</feature>
<feature type="compositionally biased region" description="Low complexity" evidence="2">
    <location>
        <begin position="450"/>
        <end position="470"/>
    </location>
</feature>
<feature type="compositionally biased region" description="Basic and acidic residues" evidence="2">
    <location>
        <begin position="486"/>
        <end position="505"/>
    </location>
</feature>
<evidence type="ECO:0000256" key="2">
    <source>
        <dbReference type="SAM" id="MobiDB-lite"/>
    </source>
</evidence>
<feature type="compositionally biased region" description="Low complexity" evidence="2">
    <location>
        <begin position="922"/>
        <end position="932"/>
    </location>
</feature>
<evidence type="ECO:0000259" key="3">
    <source>
        <dbReference type="PROSITE" id="PS50238"/>
    </source>
</evidence>
<dbReference type="Gene3D" id="1.10.555.10">
    <property type="entry name" value="Rho GTPase activation protein"/>
    <property type="match status" value="1"/>
</dbReference>
<feature type="domain" description="Rho-GAP" evidence="3">
    <location>
        <begin position="663"/>
        <end position="845"/>
    </location>
</feature>